<dbReference type="EMBL" id="JAAAMV010000012">
    <property type="protein sequence ID" value="NBD25438.1"/>
    <property type="molecule type" value="Genomic_DNA"/>
</dbReference>
<evidence type="ECO:0000259" key="1">
    <source>
        <dbReference type="Pfam" id="PF01261"/>
    </source>
</evidence>
<dbReference type="PANTHER" id="PTHR12110:SF21">
    <property type="entry name" value="XYLOSE ISOMERASE-LIKE TIM BARREL DOMAIN-CONTAINING PROTEIN"/>
    <property type="match status" value="1"/>
</dbReference>
<dbReference type="InterPro" id="IPR036237">
    <property type="entry name" value="Xyl_isomerase-like_sf"/>
</dbReference>
<reference evidence="2 3" key="1">
    <citation type="submission" date="2020-01" db="EMBL/GenBank/DDBJ databases">
        <title>Paenibacillus soybeanensis sp. nov. isolated from the nodules of soybean (Glycine max(L.) Merr).</title>
        <authorList>
            <person name="Wang H."/>
        </authorList>
    </citation>
    <scope>NUCLEOTIDE SEQUENCE [LARGE SCALE GENOMIC DNA]</scope>
    <source>
        <strain evidence="2 3">T1</strain>
    </source>
</reference>
<dbReference type="InterPro" id="IPR013022">
    <property type="entry name" value="Xyl_isomerase-like_TIM-brl"/>
</dbReference>
<sequence length="276" mass="29738">MRIGIFAKTFKRDSLAETLDAVRAHGFASMQFNMACAGMASMPERYDEAVALRVREEAAGRGIAIEAVSGTFNMAHPDPAARAEGLARLEHLAAMCVHMDVRIVTLGSGSRDPLDMWKAHPDNRSAEAWRDMLDCMARALPIAERHGVVLALEPEAANVVNDARSARRLLDTLQSRHLKIVFDAANLVAGRDCASWSGTLQEAADLLAEEIVLAHAKDIRAGAGSEPAFAAVGQGDLDFAGYLRLLRTAGFDGPLVMHGLEEREAAGSLAFLQNLH</sequence>
<evidence type="ECO:0000313" key="3">
    <source>
        <dbReference type="Proteomes" id="UP000665561"/>
    </source>
</evidence>
<organism evidence="2 3">
    <name type="scientific">Paenibacillus glycinis</name>
    <dbReference type="NCBI Taxonomy" id="2697035"/>
    <lineage>
        <taxon>Bacteria</taxon>
        <taxon>Bacillati</taxon>
        <taxon>Bacillota</taxon>
        <taxon>Bacilli</taxon>
        <taxon>Bacillales</taxon>
        <taxon>Paenibacillaceae</taxon>
        <taxon>Paenibacillus</taxon>
    </lineage>
</organism>
<dbReference type="SUPFAM" id="SSF51658">
    <property type="entry name" value="Xylose isomerase-like"/>
    <property type="match status" value="1"/>
</dbReference>
<gene>
    <name evidence="2" type="ORF">GT019_16275</name>
</gene>
<dbReference type="InterPro" id="IPR050312">
    <property type="entry name" value="IolE/XylAMocC-like"/>
</dbReference>
<feature type="domain" description="Xylose isomerase-like TIM barrel" evidence="1">
    <location>
        <begin position="19"/>
        <end position="273"/>
    </location>
</feature>
<evidence type="ECO:0000313" key="2">
    <source>
        <dbReference type="EMBL" id="NBD25438.1"/>
    </source>
</evidence>
<dbReference type="RefSeq" id="WP_161744245.1">
    <property type="nucleotide sequence ID" value="NZ_JAAAMV010000012.1"/>
</dbReference>
<keyword evidence="3" id="KW-1185">Reference proteome</keyword>
<comment type="caution">
    <text evidence="2">The sequence shown here is derived from an EMBL/GenBank/DDBJ whole genome shotgun (WGS) entry which is preliminary data.</text>
</comment>
<dbReference type="Gene3D" id="3.20.20.150">
    <property type="entry name" value="Divalent-metal-dependent TIM barrel enzymes"/>
    <property type="match status" value="1"/>
</dbReference>
<proteinExistence type="predicted"/>
<accession>A0ABW9XS08</accession>
<protein>
    <submittedName>
        <fullName evidence="2">TIM barrel protein</fullName>
    </submittedName>
</protein>
<dbReference type="Proteomes" id="UP000665561">
    <property type="component" value="Unassembled WGS sequence"/>
</dbReference>
<dbReference type="Pfam" id="PF01261">
    <property type="entry name" value="AP_endonuc_2"/>
    <property type="match status" value="1"/>
</dbReference>
<name>A0ABW9XS08_9BACL</name>
<dbReference type="PANTHER" id="PTHR12110">
    <property type="entry name" value="HYDROXYPYRUVATE ISOMERASE"/>
    <property type="match status" value="1"/>
</dbReference>